<gene>
    <name evidence="1" type="ORF">GOODEAATRI_012794</name>
</gene>
<evidence type="ECO:0008006" key="3">
    <source>
        <dbReference type="Google" id="ProtNLM"/>
    </source>
</evidence>
<organism evidence="1 2">
    <name type="scientific">Goodea atripinnis</name>
    <dbReference type="NCBI Taxonomy" id="208336"/>
    <lineage>
        <taxon>Eukaryota</taxon>
        <taxon>Metazoa</taxon>
        <taxon>Chordata</taxon>
        <taxon>Craniata</taxon>
        <taxon>Vertebrata</taxon>
        <taxon>Euteleostomi</taxon>
        <taxon>Actinopterygii</taxon>
        <taxon>Neopterygii</taxon>
        <taxon>Teleostei</taxon>
        <taxon>Neoteleostei</taxon>
        <taxon>Acanthomorphata</taxon>
        <taxon>Ovalentaria</taxon>
        <taxon>Atherinomorphae</taxon>
        <taxon>Cyprinodontiformes</taxon>
        <taxon>Goodeidae</taxon>
        <taxon>Goodea</taxon>
    </lineage>
</organism>
<dbReference type="EMBL" id="JAHRIO010080797">
    <property type="protein sequence ID" value="MEQ2184915.1"/>
    <property type="molecule type" value="Genomic_DNA"/>
</dbReference>
<reference evidence="1 2" key="1">
    <citation type="submission" date="2021-06" db="EMBL/GenBank/DDBJ databases">
        <authorList>
            <person name="Palmer J.M."/>
        </authorList>
    </citation>
    <scope>NUCLEOTIDE SEQUENCE [LARGE SCALE GENOMIC DNA]</scope>
    <source>
        <strain evidence="1 2">GA_2019</strain>
        <tissue evidence="1">Muscle</tissue>
    </source>
</reference>
<sequence length="99" mass="10433">MCTAFVCQYTCVGMFVFECAYNEVHLAAELSSGAPGVSVAHCTPPHPFLLATALLSCDTPAHLNGPPYFLSATSIILCGLTNPGRGSRCFISKETNFSG</sequence>
<evidence type="ECO:0000313" key="1">
    <source>
        <dbReference type="EMBL" id="MEQ2184915.1"/>
    </source>
</evidence>
<accession>A0ABV0PN48</accession>
<keyword evidence="2" id="KW-1185">Reference proteome</keyword>
<name>A0ABV0PN48_9TELE</name>
<evidence type="ECO:0000313" key="2">
    <source>
        <dbReference type="Proteomes" id="UP001476798"/>
    </source>
</evidence>
<protein>
    <recommendedName>
        <fullName evidence="3">Secreted protein</fullName>
    </recommendedName>
</protein>
<comment type="caution">
    <text evidence="1">The sequence shown here is derived from an EMBL/GenBank/DDBJ whole genome shotgun (WGS) entry which is preliminary data.</text>
</comment>
<dbReference type="Proteomes" id="UP001476798">
    <property type="component" value="Unassembled WGS sequence"/>
</dbReference>
<proteinExistence type="predicted"/>